<comment type="subcellular location">
    <subcellularLocation>
        <location evidence="1">Cell membrane</location>
        <topology evidence="1">Multi-pass membrane protein</topology>
    </subcellularLocation>
</comment>
<feature type="transmembrane region" description="Helical" evidence="6">
    <location>
        <begin position="134"/>
        <end position="157"/>
    </location>
</feature>
<keyword evidence="3 6" id="KW-0812">Transmembrane</keyword>
<keyword evidence="5 6" id="KW-0472">Membrane</keyword>
<dbReference type="EMBL" id="BAUU01000010">
    <property type="protein sequence ID" value="GAE30359.1"/>
    <property type="molecule type" value="Genomic_DNA"/>
</dbReference>
<evidence type="ECO:0000256" key="6">
    <source>
        <dbReference type="SAM" id="Phobius"/>
    </source>
</evidence>
<evidence type="ECO:0000256" key="3">
    <source>
        <dbReference type="ARBA" id="ARBA00022692"/>
    </source>
</evidence>
<evidence type="ECO:0000256" key="2">
    <source>
        <dbReference type="ARBA" id="ARBA00022448"/>
    </source>
</evidence>
<feature type="transmembrane region" description="Helical" evidence="6">
    <location>
        <begin position="267"/>
        <end position="285"/>
    </location>
</feature>
<dbReference type="SUPFAM" id="SSF103473">
    <property type="entry name" value="MFS general substrate transporter"/>
    <property type="match status" value="1"/>
</dbReference>
<keyword evidence="9" id="KW-1185">Reference proteome</keyword>
<dbReference type="Pfam" id="PF07690">
    <property type="entry name" value="MFS_1"/>
    <property type="match status" value="2"/>
</dbReference>
<feature type="transmembrane region" description="Helical" evidence="6">
    <location>
        <begin position="204"/>
        <end position="228"/>
    </location>
</feature>
<dbReference type="RefSeq" id="WP_035342923.1">
    <property type="nucleotide sequence ID" value="NZ_BAUU01000010.1"/>
</dbReference>
<accession>W4QG93</accession>
<evidence type="ECO:0000259" key="7">
    <source>
        <dbReference type="PROSITE" id="PS50850"/>
    </source>
</evidence>
<gene>
    <name evidence="8" type="ORF">JCM9152_1764</name>
</gene>
<name>W4QG93_9BACI</name>
<keyword evidence="4 6" id="KW-1133">Transmembrane helix</keyword>
<protein>
    <submittedName>
        <fullName evidence="8">Major facilitator superfamily MFS_1</fullName>
    </submittedName>
</protein>
<dbReference type="GO" id="GO:0022857">
    <property type="term" value="F:transmembrane transporter activity"/>
    <property type="evidence" value="ECO:0007669"/>
    <property type="project" value="InterPro"/>
</dbReference>
<keyword evidence="2" id="KW-0813">Transport</keyword>
<evidence type="ECO:0000313" key="9">
    <source>
        <dbReference type="Proteomes" id="UP000018895"/>
    </source>
</evidence>
<feature type="transmembrane region" description="Helical" evidence="6">
    <location>
        <begin position="77"/>
        <end position="95"/>
    </location>
</feature>
<organism evidence="8 9">
    <name type="scientific">Halalkalibacter hemicellulosilyticusJCM 9152</name>
    <dbReference type="NCBI Taxonomy" id="1236971"/>
    <lineage>
        <taxon>Bacteria</taxon>
        <taxon>Bacillati</taxon>
        <taxon>Bacillota</taxon>
        <taxon>Bacilli</taxon>
        <taxon>Bacillales</taxon>
        <taxon>Bacillaceae</taxon>
        <taxon>Halalkalibacter</taxon>
    </lineage>
</organism>
<feature type="domain" description="Major facilitator superfamily (MFS) profile" evidence="7">
    <location>
        <begin position="201"/>
        <end position="387"/>
    </location>
</feature>
<dbReference type="InterPro" id="IPR036259">
    <property type="entry name" value="MFS_trans_sf"/>
</dbReference>
<feature type="transmembrane region" description="Helical" evidence="6">
    <location>
        <begin position="234"/>
        <end position="255"/>
    </location>
</feature>
<feature type="transmembrane region" description="Helical" evidence="6">
    <location>
        <begin position="101"/>
        <end position="122"/>
    </location>
</feature>
<comment type="caution">
    <text evidence="8">The sequence shown here is derived from an EMBL/GenBank/DDBJ whole genome shotgun (WGS) entry which is preliminary data.</text>
</comment>
<feature type="transmembrane region" description="Helical" evidence="6">
    <location>
        <begin position="326"/>
        <end position="351"/>
    </location>
</feature>
<feature type="transmembrane region" description="Helical" evidence="6">
    <location>
        <begin position="291"/>
        <end position="314"/>
    </location>
</feature>
<feature type="transmembrane region" description="Helical" evidence="6">
    <location>
        <begin position="45"/>
        <end position="65"/>
    </location>
</feature>
<feature type="transmembrane region" description="Helical" evidence="6">
    <location>
        <begin position="13"/>
        <end position="33"/>
    </location>
</feature>
<feature type="transmembrane region" description="Helical" evidence="6">
    <location>
        <begin position="163"/>
        <end position="184"/>
    </location>
</feature>
<proteinExistence type="predicted"/>
<dbReference type="GO" id="GO:0005886">
    <property type="term" value="C:plasma membrane"/>
    <property type="evidence" value="ECO:0007669"/>
    <property type="project" value="UniProtKB-SubCell"/>
</dbReference>
<sequence length="387" mass="42458">MNQFNKLFGDRKWVIYHIALLVGFAMGTIVPIATTYMTQLQTSSVWIGIISSSFFLTMALGSIYLVRTINGKDVSMIIIFGLVMTAICSIIFPFVLSTITWLVLMSLMGVGISFNLVGVQTVMHSLTQADSKALVSGVYSLFFACGFVISAISGPIIYDWNNWMPFFIASFALLVTSWFIYLKLKGAIIVPHNQKRDVFTRVKLPLYGAFVYGFIETTVIALYPMYLLMRGIEITMIGFAFGVFVFGGVLGTIPVTYLADRIGREKCYGLTVAISVLSIIGIMTFTSFTGILIFSFITGFAVGPLYALSLALTVQDLKNDELSSGTALFTFTYGIGSAAGPILSAIAIQLFGVNHLFTVSLLFFLLLFIQLTLTQLTIKKKAEQITG</sequence>
<feature type="transmembrane region" description="Helical" evidence="6">
    <location>
        <begin position="357"/>
        <end position="378"/>
    </location>
</feature>
<dbReference type="PANTHER" id="PTHR23521">
    <property type="entry name" value="TRANSPORTER MFS SUPERFAMILY"/>
    <property type="match status" value="1"/>
</dbReference>
<evidence type="ECO:0000256" key="1">
    <source>
        <dbReference type="ARBA" id="ARBA00004651"/>
    </source>
</evidence>
<dbReference type="Gene3D" id="1.20.1250.20">
    <property type="entry name" value="MFS general substrate transporter like domains"/>
    <property type="match status" value="2"/>
</dbReference>
<dbReference type="InterPro" id="IPR020846">
    <property type="entry name" value="MFS_dom"/>
</dbReference>
<evidence type="ECO:0000313" key="8">
    <source>
        <dbReference type="EMBL" id="GAE30359.1"/>
    </source>
</evidence>
<dbReference type="OrthoDB" id="478565at2"/>
<dbReference type="STRING" id="1236971.JCM9152_1764"/>
<reference evidence="8" key="1">
    <citation type="journal article" date="2014" name="Genome Announc.">
        <title>Draft Genome Sequences of Three Alkaliphilic Bacillus Strains, Bacillus wakoensis JCM 9140T, Bacillus akibai JCM 9157T, and Bacillus hemicellulosilyticus JCM 9152T.</title>
        <authorList>
            <person name="Yuki M."/>
            <person name="Oshima K."/>
            <person name="Suda W."/>
            <person name="Oshida Y."/>
            <person name="Kitamura K."/>
            <person name="Iida T."/>
            <person name="Hattori M."/>
            <person name="Ohkuma M."/>
        </authorList>
    </citation>
    <scope>NUCLEOTIDE SEQUENCE [LARGE SCALE GENOMIC DNA]</scope>
    <source>
        <strain evidence="8">JCM 9152</strain>
    </source>
</reference>
<evidence type="ECO:0000256" key="5">
    <source>
        <dbReference type="ARBA" id="ARBA00023136"/>
    </source>
</evidence>
<dbReference type="AlphaFoldDB" id="W4QG93"/>
<dbReference type="PANTHER" id="PTHR23521:SF2">
    <property type="entry name" value="TRANSPORTER MFS SUPERFAMILY"/>
    <property type="match status" value="1"/>
</dbReference>
<dbReference type="Proteomes" id="UP000018895">
    <property type="component" value="Unassembled WGS sequence"/>
</dbReference>
<evidence type="ECO:0000256" key="4">
    <source>
        <dbReference type="ARBA" id="ARBA00022989"/>
    </source>
</evidence>
<dbReference type="InterPro" id="IPR011701">
    <property type="entry name" value="MFS"/>
</dbReference>
<dbReference type="PROSITE" id="PS50850">
    <property type="entry name" value="MFS"/>
    <property type="match status" value="1"/>
</dbReference>